<dbReference type="Pfam" id="PF03422">
    <property type="entry name" value="CBM_6"/>
    <property type="match status" value="2"/>
</dbReference>
<dbReference type="PATRIC" id="fig|398512.5.peg.3262"/>
<evidence type="ECO:0000256" key="8">
    <source>
        <dbReference type="PIRSR" id="PIRSR606710-2"/>
    </source>
</evidence>
<dbReference type="Gene3D" id="2.60.120.260">
    <property type="entry name" value="Galactose-binding domain-like"/>
    <property type="match status" value="2"/>
</dbReference>
<dbReference type="InterPro" id="IPR006584">
    <property type="entry name" value="Cellulose-bd_IV"/>
</dbReference>
<protein>
    <submittedName>
        <fullName evidence="12">Alpha-N-arabinofuranosidase</fullName>
        <ecNumber evidence="12">3.2.1.55</ecNumber>
    </submittedName>
</protein>
<dbReference type="EC" id="3.2.1.55" evidence="12"/>
<keyword evidence="3" id="KW-0732">Signal</keyword>
<dbReference type="GO" id="GO:0030246">
    <property type="term" value="F:carbohydrate binding"/>
    <property type="evidence" value="ECO:0007669"/>
    <property type="project" value="InterPro"/>
</dbReference>
<dbReference type="PROSITE" id="PS51766">
    <property type="entry name" value="DOCKERIN"/>
    <property type="match status" value="1"/>
</dbReference>
<dbReference type="Proteomes" id="UP000036923">
    <property type="component" value="Unassembled WGS sequence"/>
</dbReference>
<dbReference type="InterPro" id="IPR005181">
    <property type="entry name" value="SASA"/>
</dbReference>
<evidence type="ECO:0000256" key="3">
    <source>
        <dbReference type="ARBA" id="ARBA00022729"/>
    </source>
</evidence>
<evidence type="ECO:0000256" key="6">
    <source>
        <dbReference type="ARBA" id="ARBA00023295"/>
    </source>
</evidence>
<feature type="site" description="Important for catalytic activity, responsible for pKa modulation of the active site Glu and correct orientation of both the proton donor and substrate" evidence="8">
    <location>
        <position position="156"/>
    </location>
</feature>
<dbReference type="RefSeq" id="WP_166433568.1">
    <property type="nucleotide sequence ID" value="NZ_JQKC01000017.1"/>
</dbReference>
<dbReference type="InterPro" id="IPR006710">
    <property type="entry name" value="Glyco_hydro_43"/>
</dbReference>
<dbReference type="InterPro" id="IPR036439">
    <property type="entry name" value="Dockerin_dom_sf"/>
</dbReference>
<feature type="active site" description="Proton donor" evidence="7">
    <location>
        <position position="204"/>
    </location>
</feature>
<dbReference type="InterPro" id="IPR052176">
    <property type="entry name" value="Glycosyl_Hydrlase_43_Enz"/>
</dbReference>
<keyword evidence="6 12" id="KW-0326">Glycosidase</keyword>
<dbReference type="SMART" id="SM00606">
    <property type="entry name" value="CBD_IV"/>
    <property type="match status" value="2"/>
</dbReference>
<evidence type="ECO:0000256" key="9">
    <source>
        <dbReference type="SAM" id="MobiDB-lite"/>
    </source>
</evidence>
<dbReference type="Pfam" id="PF03629">
    <property type="entry name" value="SASA"/>
    <property type="match status" value="1"/>
</dbReference>
<evidence type="ECO:0000256" key="4">
    <source>
        <dbReference type="ARBA" id="ARBA00022801"/>
    </source>
</evidence>
<dbReference type="CDD" id="cd14254">
    <property type="entry name" value="Dockerin_II"/>
    <property type="match status" value="1"/>
</dbReference>
<gene>
    <name evidence="12" type="ORF">Bccel_3113</name>
</gene>
<evidence type="ECO:0000259" key="11">
    <source>
        <dbReference type="PROSITE" id="PS51766"/>
    </source>
</evidence>
<feature type="region of interest" description="Disordered" evidence="9">
    <location>
        <begin position="446"/>
        <end position="469"/>
    </location>
</feature>
<dbReference type="SUPFAM" id="SSF52266">
    <property type="entry name" value="SGNH hydrolase"/>
    <property type="match status" value="1"/>
</dbReference>
<dbReference type="PROSITE" id="PS51175">
    <property type="entry name" value="CBM6"/>
    <property type="match status" value="2"/>
</dbReference>
<reference evidence="13" key="1">
    <citation type="submission" date="2015-07" db="EMBL/GenBank/DDBJ databases">
        <title>Near-Complete Genome Sequence of the Cellulolytic Bacterium Bacteroides (Pseudobacteroides) cellulosolvens ATCC 35603.</title>
        <authorList>
            <person name="Dassa B."/>
            <person name="Utturkar S.M."/>
            <person name="Klingeman D.M."/>
            <person name="Hurt R.A."/>
            <person name="Keller M."/>
            <person name="Xu J."/>
            <person name="Reddy Y.H.K."/>
            <person name="Borovok I."/>
            <person name="Grinberg I.R."/>
            <person name="Lamed R."/>
            <person name="Zhivin O."/>
            <person name="Bayer E.A."/>
            <person name="Brown S.D."/>
        </authorList>
    </citation>
    <scope>NUCLEOTIDE SEQUENCE [LARGE SCALE GENOMIC DNA]</scope>
    <source>
        <strain evidence="13">DSM 2933</strain>
    </source>
</reference>
<dbReference type="InterPro" id="IPR016134">
    <property type="entry name" value="Dockerin_dom"/>
</dbReference>
<evidence type="ECO:0000256" key="2">
    <source>
        <dbReference type="ARBA" id="ARBA00022651"/>
    </source>
</evidence>
<feature type="compositionally biased region" description="Pro residues" evidence="9">
    <location>
        <begin position="454"/>
        <end position="466"/>
    </location>
</feature>
<sequence>MRKNLSIIVLFVIILVFDISTCFADNPIVQTLYTADPAPMVYDGRCYLYTTHDEDTIVNNFYTMNDWRCYSSEDMVNWTDHGSPLSYRTFSWGQGDAWAAQCVYKNGKFYMYVPMTRKNAGGARVIGVAVSDSPTGPFTDALGKPLITNNGAQDIDPTVFIDDNGQAYLYWGNGNLYYVKLNQDMISYSGGVVQVSPKPTSYTEGPWFYKRNNLYYMVYAGMGGAGSEDIRYATSTSPTGPWNYKGVLMGSQNSFTNHPGVIDYKGNSYFFYHTGSLPGGGSYHRSVCVEQFKYNTDGTMPSIPMTKNGPTQLGNLNPYVKNEAETICWQSGVETEKCSEDGMDVCNIENGDYIKVKGVDFGSGTVSFDARVASATSGGKIELRLDSPTGTLVGTCTVSGTGGWQTWATKSCTVSGATGIHDLYLKFTGGSGSLFNFNWWKFTGTDPMDTPTPDVTPTPTTTPSPKSPYTQLEAEDFDDQSGIQTEACSEGGEDVGYIENGDYVVYNNINFGNGASSFEARVASAASGGNIEIRLDSITGSLIGTCSVAGTGDWQTWGNATCNISGVSGIHDLYLKFTGGSSYLFNLNWWKFNANASTPTSMPTSSSSPDLNNDGVINMADVIILAGGFNSVRGESKYVAAYDLNNDGAINISDVIIVAGNFNKIITPVTPISATATPTAKQTPTSTAVAKFHCFLLLGQSNMAGYANTQASDKVEDPRVLVLGYDNNPATGRVTDQWDVACPPLHPAWLDAIGPGDWFGKSMIQKVPAGDTIGLIPCAISGEKIETFMKVGGTKYSWIINRAKLAQQKGGVIEGIIFHQGESNSGDTSWPGKVKTLVEDLRKDLNLGNVPFLPGELLYSGPCAGHNTLVNQLPSLITNCYVVSAQGLVQDPSDTTYRLHFSHDSSVELGKRYAAKMIEALGW</sequence>
<keyword evidence="13" id="KW-1185">Reference proteome</keyword>
<proteinExistence type="inferred from homology"/>
<accession>A0A0L6JR36</accession>
<dbReference type="Pfam" id="PF04616">
    <property type="entry name" value="Glyco_hydro_43"/>
    <property type="match status" value="1"/>
</dbReference>
<evidence type="ECO:0000256" key="7">
    <source>
        <dbReference type="PIRSR" id="PIRSR606710-1"/>
    </source>
</evidence>
<name>A0A0L6JR36_9FIRM</name>
<evidence type="ECO:0000313" key="13">
    <source>
        <dbReference type="Proteomes" id="UP000036923"/>
    </source>
</evidence>
<dbReference type="InterPro" id="IPR002105">
    <property type="entry name" value="Dockerin_1_rpt"/>
</dbReference>
<keyword evidence="2" id="KW-0858">Xylan degradation</keyword>
<dbReference type="SUPFAM" id="SSF75005">
    <property type="entry name" value="Arabinanase/levansucrase/invertase"/>
    <property type="match status" value="1"/>
</dbReference>
<organism evidence="12 13">
    <name type="scientific">Pseudobacteroides cellulosolvens ATCC 35603 = DSM 2933</name>
    <dbReference type="NCBI Taxonomy" id="398512"/>
    <lineage>
        <taxon>Bacteria</taxon>
        <taxon>Bacillati</taxon>
        <taxon>Bacillota</taxon>
        <taxon>Clostridia</taxon>
        <taxon>Eubacteriales</taxon>
        <taxon>Oscillospiraceae</taxon>
        <taxon>Pseudobacteroides</taxon>
    </lineage>
</organism>
<keyword evidence="4 12" id="KW-0378">Hydrolase</keyword>
<dbReference type="Gene3D" id="2.115.10.20">
    <property type="entry name" value="Glycosyl hydrolase domain, family 43"/>
    <property type="match status" value="1"/>
</dbReference>
<feature type="domain" description="CBM6" evidence="10">
    <location>
        <begin position="470"/>
        <end position="593"/>
    </location>
</feature>
<dbReference type="eggNOG" id="COG3507">
    <property type="taxonomic scope" value="Bacteria"/>
</dbReference>
<dbReference type="CDD" id="cd18618">
    <property type="entry name" value="GH43_Xsa43E-like"/>
    <property type="match status" value="1"/>
</dbReference>
<dbReference type="SUPFAM" id="SSF49785">
    <property type="entry name" value="Galactose-binding domain-like"/>
    <property type="match status" value="2"/>
</dbReference>
<comment type="similarity">
    <text evidence="1">Belongs to the glycosyl hydrolase 43 family.</text>
</comment>
<dbReference type="GO" id="GO:0046556">
    <property type="term" value="F:alpha-L-arabinofuranosidase activity"/>
    <property type="evidence" value="ECO:0007669"/>
    <property type="project" value="UniProtKB-EC"/>
</dbReference>
<dbReference type="PANTHER" id="PTHR43772:SF2">
    <property type="entry name" value="PUTATIVE (AFU_ORTHOLOGUE AFUA_2G04480)-RELATED"/>
    <property type="match status" value="1"/>
</dbReference>
<feature type="active site" description="Proton acceptor" evidence="7">
    <location>
        <position position="36"/>
    </location>
</feature>
<evidence type="ECO:0000256" key="5">
    <source>
        <dbReference type="ARBA" id="ARBA00023277"/>
    </source>
</evidence>
<dbReference type="GO" id="GO:0045493">
    <property type="term" value="P:xylan catabolic process"/>
    <property type="evidence" value="ECO:0007669"/>
    <property type="project" value="UniProtKB-KW"/>
</dbReference>
<dbReference type="InterPro" id="IPR005084">
    <property type="entry name" value="CBM6"/>
</dbReference>
<evidence type="ECO:0000259" key="10">
    <source>
        <dbReference type="PROSITE" id="PS51175"/>
    </source>
</evidence>
<dbReference type="Pfam" id="PF00404">
    <property type="entry name" value="Dockerin_1"/>
    <property type="match status" value="1"/>
</dbReference>
<feature type="domain" description="CBM6" evidence="10">
    <location>
        <begin position="320"/>
        <end position="443"/>
    </location>
</feature>
<dbReference type="AlphaFoldDB" id="A0A0L6JR36"/>
<dbReference type="InterPro" id="IPR018247">
    <property type="entry name" value="EF_Hand_1_Ca_BS"/>
</dbReference>
<dbReference type="InterPro" id="IPR023296">
    <property type="entry name" value="Glyco_hydro_beta-prop_sf"/>
</dbReference>
<dbReference type="Gene3D" id="1.10.1330.10">
    <property type="entry name" value="Dockerin domain"/>
    <property type="match status" value="1"/>
</dbReference>
<dbReference type="InterPro" id="IPR036514">
    <property type="entry name" value="SGNH_hydro_sf"/>
</dbReference>
<dbReference type="STRING" id="398512.Bccel_3113"/>
<dbReference type="Gene3D" id="3.40.50.1110">
    <property type="entry name" value="SGNH hydrolase"/>
    <property type="match status" value="1"/>
</dbReference>
<keyword evidence="5" id="KW-0119">Carbohydrate metabolism</keyword>
<comment type="caution">
    <text evidence="12">The sequence shown here is derived from an EMBL/GenBank/DDBJ whole genome shotgun (WGS) entry which is preliminary data.</text>
</comment>
<dbReference type="eggNOG" id="COG0296">
    <property type="taxonomic scope" value="Bacteria"/>
</dbReference>
<evidence type="ECO:0000313" key="12">
    <source>
        <dbReference type="EMBL" id="KNY27842.1"/>
    </source>
</evidence>
<dbReference type="PANTHER" id="PTHR43772">
    <property type="entry name" value="ENDO-1,4-BETA-XYLANASE"/>
    <property type="match status" value="1"/>
</dbReference>
<dbReference type="CDD" id="cd04084">
    <property type="entry name" value="CBM6_xylanase-like"/>
    <property type="match status" value="2"/>
</dbReference>
<dbReference type="SUPFAM" id="SSF63446">
    <property type="entry name" value="Type I dockerin domain"/>
    <property type="match status" value="1"/>
</dbReference>
<keyword evidence="2" id="KW-0624">Polysaccharide degradation</keyword>
<feature type="domain" description="Dockerin" evidence="11">
    <location>
        <begin position="604"/>
        <end position="671"/>
    </location>
</feature>
<dbReference type="EMBL" id="LGTC01000001">
    <property type="protein sequence ID" value="KNY27842.1"/>
    <property type="molecule type" value="Genomic_DNA"/>
</dbReference>
<dbReference type="InterPro" id="IPR008979">
    <property type="entry name" value="Galactose-bd-like_sf"/>
</dbReference>
<dbReference type="PROSITE" id="PS00018">
    <property type="entry name" value="EF_HAND_1"/>
    <property type="match status" value="2"/>
</dbReference>
<evidence type="ECO:0000256" key="1">
    <source>
        <dbReference type="ARBA" id="ARBA00009865"/>
    </source>
</evidence>